<dbReference type="EMBL" id="MLYV02000554">
    <property type="protein sequence ID" value="PSR83711.1"/>
    <property type="molecule type" value="Genomic_DNA"/>
</dbReference>
<dbReference type="Gene3D" id="3.40.50.10330">
    <property type="entry name" value="Probable inorganic polyphosphate/atp-NAD kinase, domain 1"/>
    <property type="match status" value="1"/>
</dbReference>
<gene>
    <name evidence="1" type="ORF">PHLCEN_2v5643</name>
</gene>
<comment type="caution">
    <text evidence="1">The sequence shown here is derived from an EMBL/GenBank/DDBJ whole genome shotgun (WGS) entry which is preliminary data.</text>
</comment>
<accession>A0A2R6P1U2</accession>
<sequence>MALPPPPPSVLPFALGSLCFISNFHLADYYSVTDNAIDDDLRMRRTCIFYHAIPPEPVKGRSAMKKVLHYW</sequence>
<protein>
    <submittedName>
        <fullName evidence="1">Uncharacterized protein</fullName>
    </submittedName>
</protein>
<dbReference type="OrthoDB" id="24581at2759"/>
<dbReference type="Proteomes" id="UP000186601">
    <property type="component" value="Unassembled WGS sequence"/>
</dbReference>
<dbReference type="AlphaFoldDB" id="A0A2R6P1U2"/>
<organism evidence="1 2">
    <name type="scientific">Hermanssonia centrifuga</name>
    <dbReference type="NCBI Taxonomy" id="98765"/>
    <lineage>
        <taxon>Eukaryota</taxon>
        <taxon>Fungi</taxon>
        <taxon>Dikarya</taxon>
        <taxon>Basidiomycota</taxon>
        <taxon>Agaricomycotina</taxon>
        <taxon>Agaricomycetes</taxon>
        <taxon>Polyporales</taxon>
        <taxon>Meruliaceae</taxon>
        <taxon>Hermanssonia</taxon>
    </lineage>
</organism>
<name>A0A2R6P1U2_9APHY</name>
<evidence type="ECO:0000313" key="1">
    <source>
        <dbReference type="EMBL" id="PSR83711.1"/>
    </source>
</evidence>
<dbReference type="InterPro" id="IPR017438">
    <property type="entry name" value="ATP-NAD_kinase_N"/>
</dbReference>
<proteinExistence type="predicted"/>
<reference evidence="1 2" key="1">
    <citation type="submission" date="2018-02" db="EMBL/GenBank/DDBJ databases">
        <title>Genome sequence of the basidiomycete white-rot fungus Phlebia centrifuga.</title>
        <authorList>
            <person name="Granchi Z."/>
            <person name="Peng M."/>
            <person name="de Vries R.P."/>
            <person name="Hilden K."/>
            <person name="Makela M.R."/>
            <person name="Grigoriev I."/>
            <person name="Riley R."/>
        </authorList>
    </citation>
    <scope>NUCLEOTIDE SEQUENCE [LARGE SCALE GENOMIC DNA]</scope>
    <source>
        <strain evidence="1 2">FBCC195</strain>
    </source>
</reference>
<keyword evidence="2" id="KW-1185">Reference proteome</keyword>
<evidence type="ECO:0000313" key="2">
    <source>
        <dbReference type="Proteomes" id="UP000186601"/>
    </source>
</evidence>
<dbReference type="STRING" id="98765.A0A2R6P1U2"/>